<evidence type="ECO:0000256" key="2">
    <source>
        <dbReference type="ARBA" id="ARBA00024195"/>
    </source>
</evidence>
<dbReference type="Proteomes" id="UP000694846">
    <property type="component" value="Unplaced"/>
</dbReference>
<dbReference type="PROSITE" id="PS00135">
    <property type="entry name" value="TRYPSIN_SER"/>
    <property type="match status" value="1"/>
</dbReference>
<feature type="domain" description="Peptidase S1" evidence="3">
    <location>
        <begin position="23"/>
        <end position="164"/>
    </location>
</feature>
<keyword evidence="4" id="KW-1185">Reference proteome</keyword>
<dbReference type="InterPro" id="IPR001254">
    <property type="entry name" value="Trypsin_dom"/>
</dbReference>
<dbReference type="SUPFAM" id="SSF50494">
    <property type="entry name" value="Trypsin-like serine proteases"/>
    <property type="match status" value="1"/>
</dbReference>
<dbReference type="GO" id="GO:0004252">
    <property type="term" value="F:serine-type endopeptidase activity"/>
    <property type="evidence" value="ECO:0007669"/>
    <property type="project" value="InterPro"/>
</dbReference>
<dbReference type="InterPro" id="IPR043504">
    <property type="entry name" value="Peptidase_S1_PA_chymotrypsin"/>
</dbReference>
<evidence type="ECO:0000313" key="5">
    <source>
        <dbReference type="RefSeq" id="XP_025423410.1"/>
    </source>
</evidence>
<dbReference type="Pfam" id="PF00089">
    <property type="entry name" value="Trypsin"/>
    <property type="match status" value="1"/>
</dbReference>
<evidence type="ECO:0000259" key="3">
    <source>
        <dbReference type="PROSITE" id="PS50240"/>
    </source>
</evidence>
<dbReference type="InterPro" id="IPR009003">
    <property type="entry name" value="Peptidase_S1_PA"/>
</dbReference>
<comment type="similarity">
    <text evidence="2">Belongs to the peptidase S1 family. CLIP subfamily.</text>
</comment>
<accession>A0A8B8GKE0</accession>
<dbReference type="GO" id="GO:0006508">
    <property type="term" value="P:proteolysis"/>
    <property type="evidence" value="ECO:0007669"/>
    <property type="project" value="InterPro"/>
</dbReference>
<dbReference type="PROSITE" id="PS50240">
    <property type="entry name" value="TRYPSIN_DOM"/>
    <property type="match status" value="1"/>
</dbReference>
<evidence type="ECO:0000256" key="1">
    <source>
        <dbReference type="ARBA" id="ARBA00023157"/>
    </source>
</evidence>
<dbReference type="PANTHER" id="PTHR24252:SF7">
    <property type="entry name" value="HYALIN"/>
    <property type="match status" value="1"/>
</dbReference>
<dbReference type="SMART" id="SM00020">
    <property type="entry name" value="Tryp_SPc"/>
    <property type="match status" value="1"/>
</dbReference>
<dbReference type="CDD" id="cd00190">
    <property type="entry name" value="Tryp_SPc"/>
    <property type="match status" value="1"/>
</dbReference>
<keyword evidence="1" id="KW-1015">Disulfide bond</keyword>
<sequence>MTVRGLRQCIFKSGGKRVCFYRLHYLLISRGHVQRFVYVIPSDSTFDFLFILRFAYTAGWGQTVFGGQLSDVLLEVAIPIWEHDQCVAAFSQPIFKTNLCAASYEGGKDSCLGDSGGPLLAQRQDGKWTNVGIVSWGISCGEPGIPGVYTKVTSFLKWISVNAQDTV</sequence>
<dbReference type="Gene3D" id="2.40.10.10">
    <property type="entry name" value="Trypsin-like serine proteases"/>
    <property type="match status" value="1"/>
</dbReference>
<dbReference type="OrthoDB" id="5918597at2759"/>
<name>A0A8B8GKE0_9HEMI</name>
<proteinExistence type="inferred from homology"/>
<dbReference type="PANTHER" id="PTHR24252">
    <property type="entry name" value="ACROSIN-RELATED"/>
    <property type="match status" value="1"/>
</dbReference>
<dbReference type="GeneID" id="112692823"/>
<reference evidence="5" key="1">
    <citation type="submission" date="2025-08" db="UniProtKB">
        <authorList>
            <consortium name="RefSeq"/>
        </authorList>
    </citation>
    <scope>IDENTIFICATION</scope>
    <source>
        <tissue evidence="5">Whole body</tissue>
    </source>
</reference>
<protein>
    <submittedName>
        <fullName evidence="5">Proclotting enzyme-like</fullName>
    </submittedName>
</protein>
<evidence type="ECO:0000313" key="4">
    <source>
        <dbReference type="Proteomes" id="UP000694846"/>
    </source>
</evidence>
<dbReference type="InterPro" id="IPR033116">
    <property type="entry name" value="TRYPSIN_SER"/>
</dbReference>
<dbReference type="AlphaFoldDB" id="A0A8B8GKE0"/>
<dbReference type="FunFam" id="2.40.10.10:FF:000002">
    <property type="entry name" value="Transmembrane protease serine"/>
    <property type="match status" value="1"/>
</dbReference>
<gene>
    <name evidence="5" type="primary">LOC112692823</name>
</gene>
<organism evidence="4 5">
    <name type="scientific">Sipha flava</name>
    <name type="common">yellow sugarcane aphid</name>
    <dbReference type="NCBI Taxonomy" id="143950"/>
    <lineage>
        <taxon>Eukaryota</taxon>
        <taxon>Metazoa</taxon>
        <taxon>Ecdysozoa</taxon>
        <taxon>Arthropoda</taxon>
        <taxon>Hexapoda</taxon>
        <taxon>Insecta</taxon>
        <taxon>Pterygota</taxon>
        <taxon>Neoptera</taxon>
        <taxon>Paraneoptera</taxon>
        <taxon>Hemiptera</taxon>
        <taxon>Sternorrhyncha</taxon>
        <taxon>Aphidomorpha</taxon>
        <taxon>Aphidoidea</taxon>
        <taxon>Aphididae</taxon>
        <taxon>Sipha</taxon>
    </lineage>
</organism>
<dbReference type="RefSeq" id="XP_025423410.1">
    <property type="nucleotide sequence ID" value="XM_025567625.1"/>
</dbReference>